<dbReference type="GeneID" id="106467638"/>
<evidence type="ECO:0000256" key="3">
    <source>
        <dbReference type="ARBA" id="ARBA00022692"/>
    </source>
</evidence>
<evidence type="ECO:0000256" key="2">
    <source>
        <dbReference type="ARBA" id="ARBA00005648"/>
    </source>
</evidence>
<evidence type="ECO:0000259" key="9">
    <source>
        <dbReference type="Pfam" id="PF13850"/>
    </source>
</evidence>
<proteinExistence type="inferred from homology"/>
<feature type="domain" description="Endoplasmic reticulum vesicle transporter N-terminal" evidence="9">
    <location>
        <begin position="19"/>
        <end position="106"/>
    </location>
</feature>
<dbReference type="RefSeq" id="XP_013783462.1">
    <property type="nucleotide sequence ID" value="XM_013928008.2"/>
</dbReference>
<keyword evidence="3 7" id="KW-0812">Transmembrane</keyword>
<evidence type="ECO:0000256" key="4">
    <source>
        <dbReference type="ARBA" id="ARBA00022989"/>
    </source>
</evidence>
<evidence type="ECO:0000313" key="13">
    <source>
        <dbReference type="RefSeq" id="XP_022251546.1"/>
    </source>
</evidence>
<name>A0ABM1T6P0_LIMPO</name>
<dbReference type="InterPro" id="IPR012936">
    <property type="entry name" value="Erv_C"/>
</dbReference>
<feature type="region of interest" description="Disordered" evidence="6">
    <location>
        <begin position="388"/>
        <end position="411"/>
    </location>
</feature>
<dbReference type="PANTHER" id="PTHR10984:SF30">
    <property type="entry name" value="ENDOPLASMIC RETICULUM-GOLGI INTERMEDIATE COMPARTMENT PROTEIN 2"/>
    <property type="match status" value="1"/>
</dbReference>
<dbReference type="RefSeq" id="XP_022251546.1">
    <property type="nucleotide sequence ID" value="XM_022395838.1"/>
</dbReference>
<evidence type="ECO:0000313" key="12">
    <source>
        <dbReference type="RefSeq" id="XP_013783462.1"/>
    </source>
</evidence>
<dbReference type="Proteomes" id="UP000694941">
    <property type="component" value="Unplaced"/>
</dbReference>
<keyword evidence="10" id="KW-1185">Reference proteome</keyword>
<accession>A0ABM1T6P0</accession>
<evidence type="ECO:0000313" key="11">
    <source>
        <dbReference type="RefSeq" id="XP_013783460.1"/>
    </source>
</evidence>
<dbReference type="PANTHER" id="PTHR10984">
    <property type="entry name" value="ENDOPLASMIC RETICULUM-GOLGI INTERMEDIATE COMPARTMENT PROTEIN"/>
    <property type="match status" value="1"/>
</dbReference>
<dbReference type="RefSeq" id="XP_013783460.1">
    <property type="nucleotide sequence ID" value="XM_013928006.2"/>
</dbReference>
<evidence type="ECO:0000256" key="6">
    <source>
        <dbReference type="SAM" id="MobiDB-lite"/>
    </source>
</evidence>
<comment type="subcellular location">
    <subcellularLocation>
        <location evidence="1">Endoplasmic reticulum-Golgi intermediate compartment membrane</location>
        <topology evidence="1">Multi-pass membrane protein</topology>
    </subcellularLocation>
</comment>
<dbReference type="Pfam" id="PF13850">
    <property type="entry name" value="ERGIC_N"/>
    <property type="match status" value="1"/>
</dbReference>
<evidence type="ECO:0000256" key="7">
    <source>
        <dbReference type="SAM" id="Phobius"/>
    </source>
</evidence>
<evidence type="ECO:0000313" key="10">
    <source>
        <dbReference type="Proteomes" id="UP000694941"/>
    </source>
</evidence>
<evidence type="ECO:0000256" key="5">
    <source>
        <dbReference type="ARBA" id="ARBA00023136"/>
    </source>
</evidence>
<protein>
    <submittedName>
        <fullName evidence="11 12">Endoplasmic reticulum-Golgi intermediate compartment protein 2-like</fullName>
    </submittedName>
</protein>
<reference evidence="11 12" key="1">
    <citation type="submission" date="2025-05" db="UniProtKB">
        <authorList>
            <consortium name="RefSeq"/>
        </authorList>
    </citation>
    <scope>IDENTIFICATION</scope>
    <source>
        <tissue evidence="11 12">Muscle</tissue>
    </source>
</reference>
<gene>
    <name evidence="11 12 13" type="primary">LOC106467638</name>
</gene>
<keyword evidence="5 7" id="KW-0472">Membrane</keyword>
<dbReference type="InterPro" id="IPR045888">
    <property type="entry name" value="Erv"/>
</dbReference>
<evidence type="ECO:0000259" key="8">
    <source>
        <dbReference type="Pfam" id="PF07970"/>
    </source>
</evidence>
<feature type="domain" description="Endoplasmic reticulum vesicle transporter C-terminal" evidence="8">
    <location>
        <begin position="172"/>
        <end position="337"/>
    </location>
</feature>
<feature type="transmembrane region" description="Helical" evidence="7">
    <location>
        <begin position="37"/>
        <end position="59"/>
    </location>
</feature>
<comment type="similarity">
    <text evidence="2">Belongs to the ERGIC family.</text>
</comment>
<organism evidence="10 13">
    <name type="scientific">Limulus polyphemus</name>
    <name type="common">Atlantic horseshoe crab</name>
    <dbReference type="NCBI Taxonomy" id="6850"/>
    <lineage>
        <taxon>Eukaryota</taxon>
        <taxon>Metazoa</taxon>
        <taxon>Ecdysozoa</taxon>
        <taxon>Arthropoda</taxon>
        <taxon>Chelicerata</taxon>
        <taxon>Merostomata</taxon>
        <taxon>Xiphosura</taxon>
        <taxon>Limulidae</taxon>
        <taxon>Limulus</taxon>
    </lineage>
</organism>
<evidence type="ECO:0000256" key="1">
    <source>
        <dbReference type="ARBA" id="ARBA00004457"/>
    </source>
</evidence>
<dbReference type="Pfam" id="PF07970">
    <property type="entry name" value="COPIIcoated_ERV"/>
    <property type="match status" value="1"/>
</dbReference>
<dbReference type="InterPro" id="IPR039542">
    <property type="entry name" value="Erv_N"/>
</dbReference>
<keyword evidence="4 7" id="KW-1133">Transmembrane helix</keyword>
<sequence length="411" mass="45958">MDNQLLRRSVGKKGGLKTIKELDGFTKVSESYTQSSVSGGTISVISFTLIVILVISEIVHYTSGRVKFQYTVDREFDRKLKINIDITVAMPCAMIGADVLDVTNQNAQTFGKLEQVPTRFSLSPEQRMDWEMLQQLNTHIRQQYHAIQDIIWNIGFSDILTGISTSELEPMEEADACRLYGTLVINKVAGNFHITAGKHIPLPLGHAHISMFLSDRDYNFSHRIQKFSFGDEIEVIDPLAGDEKIAPENYYLYQYYLKIVPTEVDTSRVQVNTFQYSVTEQERSISHQAGSHGVPGIYFKYDMSSVMVKVLDEGQTLWQFLVRLCGIVGGIYATSGILTGLTQFLVDLITCKFLTSTKKNDKSFIGNDTHIPVQGLVNSFTESQLLGTSPSGTLLPAPAQEEPNYTEQGIL</sequence>